<keyword evidence="2" id="KW-0503">Monooxygenase</keyword>
<feature type="compositionally biased region" description="Basic residues" evidence="1">
    <location>
        <begin position="11"/>
        <end position="22"/>
    </location>
</feature>
<comment type="caution">
    <text evidence="2">The sequence shown here is derived from an EMBL/GenBank/DDBJ whole genome shotgun (WGS) entry which is preliminary data.</text>
</comment>
<feature type="region of interest" description="Disordered" evidence="1">
    <location>
        <begin position="61"/>
        <end position="95"/>
    </location>
</feature>
<dbReference type="EMBL" id="JAQHRD010000008">
    <property type="protein sequence ID" value="KAJ6438658.1"/>
    <property type="molecule type" value="Genomic_DNA"/>
</dbReference>
<feature type="region of interest" description="Disordered" evidence="1">
    <location>
        <begin position="1"/>
        <end position="44"/>
    </location>
</feature>
<reference evidence="2" key="1">
    <citation type="submission" date="2023-01" db="EMBL/GenBank/DDBJ databases">
        <title>The growth and conidiation of Purpureocillium lavendulum are regulated by nitrogen source and histone H3K14 acetylation.</title>
        <authorList>
            <person name="Tang P."/>
            <person name="Han J."/>
            <person name="Zhang C."/>
            <person name="Tang P."/>
            <person name="Qi F."/>
            <person name="Zhang K."/>
            <person name="Liang L."/>
        </authorList>
    </citation>
    <scope>NUCLEOTIDE SEQUENCE</scope>
    <source>
        <strain evidence="2">YMF1.00683</strain>
    </source>
</reference>
<dbReference type="GO" id="GO:0004497">
    <property type="term" value="F:monooxygenase activity"/>
    <property type="evidence" value="ECO:0007669"/>
    <property type="project" value="UniProtKB-KW"/>
</dbReference>
<evidence type="ECO:0000313" key="2">
    <source>
        <dbReference type="EMBL" id="KAJ6438658.1"/>
    </source>
</evidence>
<proteinExistence type="predicted"/>
<accession>A0AB34FGS0</accession>
<keyword evidence="3" id="KW-1185">Reference proteome</keyword>
<evidence type="ECO:0000313" key="3">
    <source>
        <dbReference type="Proteomes" id="UP001163105"/>
    </source>
</evidence>
<feature type="compositionally biased region" description="Low complexity" evidence="1">
    <location>
        <begin position="75"/>
        <end position="84"/>
    </location>
</feature>
<gene>
    <name evidence="2" type="ORF">O9K51_09253</name>
</gene>
<name>A0AB34FGS0_9HYPO</name>
<protein>
    <submittedName>
        <fullName evidence="2">Thiol-specific monooxygenase</fullName>
    </submittedName>
</protein>
<dbReference type="Proteomes" id="UP001163105">
    <property type="component" value="Unassembled WGS sequence"/>
</dbReference>
<evidence type="ECO:0000256" key="1">
    <source>
        <dbReference type="SAM" id="MobiDB-lite"/>
    </source>
</evidence>
<sequence length="95" mass="10178">MAAVSTVDRTRRCRNGVTRKRAPAYGTERDSYTISIPVSPPPPQSISTYSRFMHDHTKRQMESFGAITPSGGSRGSTSSSAGSSLTNGVGPSEYH</sequence>
<keyword evidence="2" id="KW-0560">Oxidoreductase</keyword>
<dbReference type="AlphaFoldDB" id="A0AB34FGS0"/>
<organism evidence="2 3">
    <name type="scientific">Purpureocillium lavendulum</name>
    <dbReference type="NCBI Taxonomy" id="1247861"/>
    <lineage>
        <taxon>Eukaryota</taxon>
        <taxon>Fungi</taxon>
        <taxon>Dikarya</taxon>
        <taxon>Ascomycota</taxon>
        <taxon>Pezizomycotina</taxon>
        <taxon>Sordariomycetes</taxon>
        <taxon>Hypocreomycetidae</taxon>
        <taxon>Hypocreales</taxon>
        <taxon>Ophiocordycipitaceae</taxon>
        <taxon>Purpureocillium</taxon>
    </lineage>
</organism>